<sequence>MMSMGISIDNEATRAGTESFVQSELFARTFREGMTLVEETANYLDGEGRDASKQLGRDTALTYAGASMRLTTQLMQIASWLLVLRAVREGEMKIGEASDQKYRLTPTEASKVQFNSDGLPQQLVVLIDAAHQLYSRITRLDHELFVGEEAVEEKNDAAAQQRALFKAFGTLG</sequence>
<accession>A0ABV3Z7G4</accession>
<dbReference type="Proteomes" id="UP001560685">
    <property type="component" value="Unassembled WGS sequence"/>
</dbReference>
<comment type="caution">
    <text evidence="1">The sequence shown here is derived from an EMBL/GenBank/DDBJ whole genome shotgun (WGS) entry which is preliminary data.</text>
</comment>
<name>A0ABV3Z7G4_9PROT</name>
<dbReference type="InterPro" id="IPR010848">
    <property type="entry name" value="DUF1465"/>
</dbReference>
<dbReference type="InterPro" id="IPR038301">
    <property type="entry name" value="AraC-like_sf"/>
</dbReference>
<dbReference type="Pfam" id="PF07323">
    <property type="entry name" value="DUF1465"/>
    <property type="match status" value="1"/>
</dbReference>
<evidence type="ECO:0000313" key="1">
    <source>
        <dbReference type="EMBL" id="MEX6634378.1"/>
    </source>
</evidence>
<reference evidence="1 2" key="1">
    <citation type="submission" date="2024-05" db="EMBL/GenBank/DDBJ databases">
        <title>Three bacterial strains, DH-69, EH-24, and ECK-19 isolated from coastal sediments.</title>
        <authorList>
            <person name="Ye Y.-Q."/>
            <person name="Du Z.-J."/>
        </authorList>
    </citation>
    <scope>NUCLEOTIDE SEQUENCE [LARGE SCALE GENOMIC DNA]</scope>
    <source>
        <strain evidence="1 2">ECK-19</strain>
    </source>
</reference>
<gene>
    <name evidence="1" type="ORF">ABFZ84_12555</name>
</gene>
<keyword evidence="2" id="KW-1185">Reference proteome</keyword>
<dbReference type="Gene3D" id="1.10.8.930">
    <property type="entry name" value="Protein of unknown function DUF1465"/>
    <property type="match status" value="1"/>
</dbReference>
<evidence type="ECO:0000313" key="2">
    <source>
        <dbReference type="Proteomes" id="UP001560685"/>
    </source>
</evidence>
<proteinExistence type="predicted"/>
<dbReference type="RefSeq" id="WP_369314363.1">
    <property type="nucleotide sequence ID" value="NZ_JBEHZE010000001.1"/>
</dbReference>
<dbReference type="EMBL" id="JBEHZE010000001">
    <property type="protein sequence ID" value="MEX6634378.1"/>
    <property type="molecule type" value="Genomic_DNA"/>
</dbReference>
<organism evidence="1 2">
    <name type="scientific">Hyphococcus lacteus</name>
    <dbReference type="NCBI Taxonomy" id="3143536"/>
    <lineage>
        <taxon>Bacteria</taxon>
        <taxon>Pseudomonadati</taxon>
        <taxon>Pseudomonadota</taxon>
        <taxon>Alphaproteobacteria</taxon>
        <taxon>Parvularculales</taxon>
        <taxon>Parvularculaceae</taxon>
        <taxon>Hyphococcus</taxon>
    </lineage>
</organism>
<protein>
    <submittedName>
        <fullName evidence="1">DUF1465 family protein</fullName>
    </submittedName>
</protein>